<protein>
    <submittedName>
        <fullName evidence="1">Uncharacterized protein</fullName>
    </submittedName>
</protein>
<gene>
    <name evidence="1" type="ORF">STAFG_7763</name>
</gene>
<dbReference type="Proteomes" id="UP000015001">
    <property type="component" value="Unassembled WGS sequence"/>
</dbReference>
<accession>S4MFE6</accession>
<dbReference type="HOGENOM" id="CLU_3173488_0_0_11"/>
<evidence type="ECO:0000313" key="2">
    <source>
        <dbReference type="Proteomes" id="UP000015001"/>
    </source>
</evidence>
<dbReference type="AlphaFoldDB" id="S4MFE6"/>
<sequence>MKNTVNPTCQPEFVGEINTLSEWKKANPSRTARVESDKPDKWIAITP</sequence>
<evidence type="ECO:0000313" key="1">
    <source>
        <dbReference type="EMBL" id="EPJ35201.1"/>
    </source>
</evidence>
<comment type="caution">
    <text evidence="1">The sequence shown here is derived from an EMBL/GenBank/DDBJ whole genome shotgun (WGS) entry which is preliminary data.</text>
</comment>
<dbReference type="EMBL" id="AOPY01001652">
    <property type="protein sequence ID" value="EPJ35201.1"/>
    <property type="molecule type" value="Genomic_DNA"/>
</dbReference>
<organism evidence="1 2">
    <name type="scientific">Streptomyces afghaniensis 772</name>
    <dbReference type="NCBI Taxonomy" id="1283301"/>
    <lineage>
        <taxon>Bacteria</taxon>
        <taxon>Bacillati</taxon>
        <taxon>Actinomycetota</taxon>
        <taxon>Actinomycetes</taxon>
        <taxon>Kitasatosporales</taxon>
        <taxon>Streptomycetaceae</taxon>
        <taxon>Streptomyces</taxon>
    </lineage>
</organism>
<dbReference type="PATRIC" id="fig|1283301.3.peg.7700"/>
<keyword evidence="2" id="KW-1185">Reference proteome</keyword>
<reference evidence="1 2" key="1">
    <citation type="submission" date="2013-02" db="EMBL/GenBank/DDBJ databases">
        <title>Draft Genome Sequence of Streptomyces afghaniensis, Which Produces Compounds of the Julimycin B-Complex.</title>
        <authorList>
            <person name="Gruening B.A."/>
            <person name="Praeg A."/>
            <person name="Erxleben A."/>
            <person name="Guenther S."/>
            <person name="Fiedler H.-P."/>
            <person name="Goodfellow M."/>
            <person name="Mueller M."/>
        </authorList>
    </citation>
    <scope>NUCLEOTIDE SEQUENCE [LARGE SCALE GENOMIC DNA]</scope>
    <source>
        <strain evidence="1 2">772</strain>
    </source>
</reference>
<name>S4MFE6_9ACTN</name>
<proteinExistence type="predicted"/>